<keyword evidence="9" id="KW-1185">Reference proteome</keyword>
<evidence type="ECO:0000313" key="9">
    <source>
        <dbReference type="Proteomes" id="UP001075354"/>
    </source>
</evidence>
<evidence type="ECO:0000259" key="6">
    <source>
        <dbReference type="Pfam" id="PF04991"/>
    </source>
</evidence>
<feature type="transmembrane region" description="Helical" evidence="5">
    <location>
        <begin position="19"/>
        <end position="39"/>
    </location>
</feature>
<proteinExistence type="predicted"/>
<dbReference type="AlphaFoldDB" id="A0AAV7XHM9"/>
<keyword evidence="4 5" id="KW-0472">Membrane</keyword>
<evidence type="ECO:0000256" key="2">
    <source>
        <dbReference type="ARBA" id="ARBA00022692"/>
    </source>
</evidence>
<dbReference type="InterPro" id="IPR007074">
    <property type="entry name" value="LicD/FKTN/FKRP_NTP_transf"/>
</dbReference>
<evidence type="ECO:0000313" key="8">
    <source>
        <dbReference type="EMBL" id="KAJ1524496.1"/>
    </source>
</evidence>
<evidence type="ECO:0000256" key="1">
    <source>
        <dbReference type="ARBA" id="ARBA00004167"/>
    </source>
</evidence>
<dbReference type="PANTHER" id="PTHR15407">
    <property type="entry name" value="FUKUTIN-RELATED"/>
    <property type="match status" value="1"/>
</dbReference>
<sequence length="480" mass="54910">MGAQNVDIAIMKSLTKRKLLLISSVFLVAEFLFFSYLAFSGENAKTPSGRATRAFDDPGKHLNISVSEAFLQEGKVLDRLFRDEGCRPFVVSPKILAHIWNVERKIVDCVGGGADCILDGDDVFLAIDSSCLPLMKAPLEDFVRKLKNKGFSISPTQSRKILGLPPKSATFLTSLILRKKYAFLVVVLHGREDNFWWHGSVYDDPNSLKHLAKANLLPANLVFMHNEGVIPKFELVETQLLQYTFLVPKDIPAFLRTSTGSASHFIECNYTQADEFFKTHGRDRSDEAKRFKHQAWKLLSRAKRILEDLEVPFWLSSGTCLGYLRQCDFIPYSQDVDLGVFASDFKEEIVPSFLSHGFKLHHTFGKPNDSYQIAFEYKGIKLDIFFFYLDNENGIIWNGGTEARSGRKFKYTFMAFSLCWTEFLDLLVRIPCNTKRYIEANYGQNWFTPVIKWSWKSSPPNVRRNGVWPKAEWSEVINIQ</sequence>
<keyword evidence="3 5" id="KW-1133">Transmembrane helix</keyword>
<dbReference type="Pfam" id="PF04991">
    <property type="entry name" value="LicD"/>
    <property type="match status" value="1"/>
</dbReference>
<comment type="caution">
    <text evidence="8">The sequence shown here is derived from an EMBL/GenBank/DDBJ whole genome shotgun (WGS) entry which is preliminary data.</text>
</comment>
<evidence type="ECO:0000256" key="3">
    <source>
        <dbReference type="ARBA" id="ARBA00022989"/>
    </source>
</evidence>
<reference evidence="8" key="1">
    <citation type="submission" date="2022-12" db="EMBL/GenBank/DDBJ databases">
        <title>Chromosome-level genome assembly of the bean flower thrips Megalurothrips usitatus.</title>
        <authorList>
            <person name="Ma L."/>
            <person name="Liu Q."/>
            <person name="Li H."/>
            <person name="Cai W."/>
        </authorList>
    </citation>
    <scope>NUCLEOTIDE SEQUENCE</scope>
    <source>
        <strain evidence="8">Cailab_2022a</strain>
    </source>
</reference>
<gene>
    <name evidence="8" type="ORF">ONE63_010991</name>
</gene>
<keyword evidence="2 5" id="KW-0812">Transmembrane</keyword>
<comment type="subcellular location">
    <subcellularLocation>
        <location evidence="1">Membrane</location>
        <topology evidence="1">Single-pass membrane protein</topology>
    </subcellularLocation>
</comment>
<evidence type="ECO:0000259" key="7">
    <source>
        <dbReference type="Pfam" id="PF19737"/>
    </source>
</evidence>
<organism evidence="8 9">
    <name type="scientific">Megalurothrips usitatus</name>
    <name type="common">bean blossom thrips</name>
    <dbReference type="NCBI Taxonomy" id="439358"/>
    <lineage>
        <taxon>Eukaryota</taxon>
        <taxon>Metazoa</taxon>
        <taxon>Ecdysozoa</taxon>
        <taxon>Arthropoda</taxon>
        <taxon>Hexapoda</taxon>
        <taxon>Insecta</taxon>
        <taxon>Pterygota</taxon>
        <taxon>Neoptera</taxon>
        <taxon>Paraneoptera</taxon>
        <taxon>Thysanoptera</taxon>
        <taxon>Terebrantia</taxon>
        <taxon>Thripoidea</taxon>
        <taxon>Thripidae</taxon>
        <taxon>Megalurothrips</taxon>
    </lineage>
</organism>
<evidence type="ECO:0000256" key="4">
    <source>
        <dbReference type="ARBA" id="ARBA00023136"/>
    </source>
</evidence>
<dbReference type="Proteomes" id="UP001075354">
    <property type="component" value="Chromosome 9"/>
</dbReference>
<name>A0AAV7XHM9_9NEOP</name>
<dbReference type="InterPro" id="IPR009644">
    <property type="entry name" value="FKTN/MNN4/W02B3.4-1"/>
</dbReference>
<dbReference type="EMBL" id="JAPTSV010000009">
    <property type="protein sequence ID" value="KAJ1524496.1"/>
    <property type="molecule type" value="Genomic_DNA"/>
</dbReference>
<protein>
    <recommendedName>
        <fullName evidence="10">Fukutin</fullName>
    </recommendedName>
</protein>
<dbReference type="Pfam" id="PF19737">
    <property type="entry name" value="FKTN_N"/>
    <property type="match status" value="1"/>
</dbReference>
<evidence type="ECO:0008006" key="10">
    <source>
        <dbReference type="Google" id="ProtNLM"/>
    </source>
</evidence>
<dbReference type="GO" id="GO:0016020">
    <property type="term" value="C:membrane"/>
    <property type="evidence" value="ECO:0007669"/>
    <property type="project" value="UniProtKB-SubCell"/>
</dbReference>
<feature type="domain" description="Ribitol-5-phosphate transferase FKTN N-terminal" evidence="7">
    <location>
        <begin position="179"/>
        <end position="295"/>
    </location>
</feature>
<dbReference type="PANTHER" id="PTHR15407:SF28">
    <property type="entry name" value="RIBITOL-5-PHOSPHATE TRANSFERASE FKTN"/>
    <property type="match status" value="1"/>
</dbReference>
<dbReference type="GO" id="GO:0009100">
    <property type="term" value="P:glycoprotein metabolic process"/>
    <property type="evidence" value="ECO:0007669"/>
    <property type="project" value="UniProtKB-ARBA"/>
</dbReference>
<dbReference type="InterPro" id="IPR045587">
    <property type="entry name" value="FKTN_N"/>
</dbReference>
<accession>A0AAV7XHM9</accession>
<feature type="domain" description="LicD/FKTN/FKRP nucleotidyltransferase" evidence="6">
    <location>
        <begin position="310"/>
        <end position="346"/>
    </location>
</feature>
<evidence type="ECO:0000256" key="5">
    <source>
        <dbReference type="SAM" id="Phobius"/>
    </source>
</evidence>